<gene>
    <name evidence="1" type="ORF">YHS_08925</name>
</gene>
<organism evidence="1">
    <name type="scientific">Faucicola osloensis</name>
    <name type="common">Moraxella osloensis</name>
    <dbReference type="NCBI Taxonomy" id="34062"/>
    <lineage>
        <taxon>Bacteria</taxon>
        <taxon>Pseudomonadati</taxon>
        <taxon>Pseudomonadota</taxon>
        <taxon>Gammaproteobacteria</taxon>
        <taxon>Moraxellales</taxon>
        <taxon>Moraxellaceae</taxon>
        <taxon>Faucicola</taxon>
    </lineage>
</organism>
<accession>A0AAD0AFP1</accession>
<dbReference type="EMBL" id="CP024176">
    <property type="protein sequence ID" value="ATQ83936.1"/>
    <property type="molecule type" value="Genomic_DNA"/>
</dbReference>
<protein>
    <submittedName>
        <fullName evidence="1">Uncharacterized protein</fullName>
    </submittedName>
</protein>
<evidence type="ECO:0000313" key="1">
    <source>
        <dbReference type="EMBL" id="ATQ83936.1"/>
    </source>
</evidence>
<reference evidence="1" key="1">
    <citation type="submission" date="2017-11" db="EMBL/GenBank/DDBJ databases">
        <title>Complete Genome Sequence from Moraxella oslensis YHS isolated from human skin.</title>
        <authorList>
            <person name="Lee K."/>
            <person name="Lim J.Y."/>
            <person name="Hwang I."/>
        </authorList>
    </citation>
    <scope>NUCLEOTIDE SEQUENCE</scope>
    <source>
        <strain evidence="1">YHS</strain>
    </source>
</reference>
<name>A0AAD0AFP1_FAUOS</name>
<dbReference type="AlphaFoldDB" id="A0AAD0AFP1"/>
<sequence length="176" mass="20321">MLNNLDIKMPKLATTHSLSNYQKLKIAAFKDSLLQSQSDHLNLSYNFKGKPYSYRVNVSKTACNYGGYRYWFNCPNCNKRVGVLYLAGVFVCRHCIGANYASQLEQPYDKLFHKVEKIRHRLGWQAGIANGHGAKPKGMHYQTYFKLTWQHTKLVEQILGVTCQRMNITLPSQREL</sequence>
<proteinExistence type="predicted"/>